<evidence type="ECO:0000313" key="2">
    <source>
        <dbReference type="Proteomes" id="UP000799118"/>
    </source>
</evidence>
<keyword evidence="2" id="KW-1185">Reference proteome</keyword>
<dbReference type="AlphaFoldDB" id="A0A6A4H3Z5"/>
<gene>
    <name evidence="1" type="ORF">BT96DRAFT_1000384</name>
</gene>
<dbReference type="Proteomes" id="UP000799118">
    <property type="component" value="Unassembled WGS sequence"/>
</dbReference>
<protein>
    <submittedName>
        <fullName evidence="1">Uncharacterized protein</fullName>
    </submittedName>
</protein>
<accession>A0A6A4H3Z5</accession>
<sequence>MSSKMVANISTVKKLLLFTKSDFWTIMIPIAVSSQSLLTTPFMSFQRLSVPQQVWPAARSAALTEVSDLAPHSLDSSFSDSTYSSSYSSLSPLTIMFVHYKSLDHNWITG</sequence>
<name>A0A6A4H3Z5_9AGAR</name>
<evidence type="ECO:0000313" key="1">
    <source>
        <dbReference type="EMBL" id="KAE9392440.1"/>
    </source>
</evidence>
<dbReference type="EMBL" id="ML769596">
    <property type="protein sequence ID" value="KAE9392440.1"/>
    <property type="molecule type" value="Genomic_DNA"/>
</dbReference>
<proteinExistence type="predicted"/>
<reference evidence="1" key="1">
    <citation type="journal article" date="2019" name="Environ. Microbiol.">
        <title>Fungal ecological strategies reflected in gene transcription - a case study of two litter decomposers.</title>
        <authorList>
            <person name="Barbi F."/>
            <person name="Kohler A."/>
            <person name="Barry K."/>
            <person name="Baskaran P."/>
            <person name="Daum C."/>
            <person name="Fauchery L."/>
            <person name="Ihrmark K."/>
            <person name="Kuo A."/>
            <person name="LaButti K."/>
            <person name="Lipzen A."/>
            <person name="Morin E."/>
            <person name="Grigoriev I.V."/>
            <person name="Henrissat B."/>
            <person name="Lindahl B."/>
            <person name="Martin F."/>
        </authorList>
    </citation>
    <scope>NUCLEOTIDE SEQUENCE</scope>
    <source>
        <strain evidence="1">JB14</strain>
    </source>
</reference>
<organism evidence="1 2">
    <name type="scientific">Gymnopus androsaceus JB14</name>
    <dbReference type="NCBI Taxonomy" id="1447944"/>
    <lineage>
        <taxon>Eukaryota</taxon>
        <taxon>Fungi</taxon>
        <taxon>Dikarya</taxon>
        <taxon>Basidiomycota</taxon>
        <taxon>Agaricomycotina</taxon>
        <taxon>Agaricomycetes</taxon>
        <taxon>Agaricomycetidae</taxon>
        <taxon>Agaricales</taxon>
        <taxon>Marasmiineae</taxon>
        <taxon>Omphalotaceae</taxon>
        <taxon>Gymnopus</taxon>
    </lineage>
</organism>